<comment type="caution">
    <text evidence="1">The sequence shown here is derived from an EMBL/GenBank/DDBJ whole genome shotgun (WGS) entry which is preliminary data.</text>
</comment>
<dbReference type="RefSeq" id="WP_109430790.1">
    <property type="nucleotide sequence ID" value="NZ_MPDK01000013.1"/>
</dbReference>
<dbReference type="InterPro" id="IPR023214">
    <property type="entry name" value="HAD_sf"/>
</dbReference>
<protein>
    <submittedName>
        <fullName evidence="1">ATPase P</fullName>
    </submittedName>
</protein>
<keyword evidence="2" id="KW-1185">Reference proteome</keyword>
<gene>
    <name evidence="1" type="ORF">BM613_08645</name>
</gene>
<sequence length="156" mass="16963">MLEVNIPGREVWRLDVLLLDYNGTIACDGKLLPGVEHSILKLSTTFAIYIVTADTFGSVAKMCADLPVHIHRLTSVDHTKEKADYLLQFDPKRVVAIGNGRNDAAMLQTAQLGIAVMGNEGCAVQTLLAADLVVQSIHDAFSVLEHPNRLIASLRS</sequence>
<proteinExistence type="predicted"/>
<dbReference type="Gene3D" id="3.40.50.1000">
    <property type="entry name" value="HAD superfamily/HAD-like"/>
    <property type="match status" value="1"/>
</dbReference>
<evidence type="ECO:0000313" key="1">
    <source>
        <dbReference type="EMBL" id="PWI57386.1"/>
    </source>
</evidence>
<accession>A0A2U3D7X8</accession>
<dbReference type="Pfam" id="PF08282">
    <property type="entry name" value="Hydrolase_3"/>
    <property type="match status" value="1"/>
</dbReference>
<reference evidence="1 2" key="1">
    <citation type="submission" date="2016-11" db="EMBL/GenBank/DDBJ databases">
        <title>Comparative genomics of Acidibacillus ferroxidans species.</title>
        <authorList>
            <person name="Oliveira G."/>
            <person name="Nunes G."/>
            <person name="Oliveira R."/>
            <person name="Araujo F."/>
            <person name="Salim A."/>
            <person name="Scholte L."/>
            <person name="Morais D."/>
            <person name="Nancucheo I."/>
            <person name="Johnson D.B."/>
            <person name="Grail B."/>
            <person name="Bittencourt J."/>
            <person name="Valadares R."/>
        </authorList>
    </citation>
    <scope>NUCLEOTIDE SEQUENCE [LARGE SCALE GENOMIC DNA]</scope>
    <source>
        <strain evidence="1 2">Y002</strain>
    </source>
</reference>
<dbReference type="AlphaFoldDB" id="A0A2U3D7X8"/>
<organism evidence="1 2">
    <name type="scientific">Sulfoacidibacillus thermotolerans</name>
    <name type="common">Acidibacillus sulfuroxidans</name>
    <dbReference type="NCBI Taxonomy" id="1765684"/>
    <lineage>
        <taxon>Bacteria</taxon>
        <taxon>Bacillati</taxon>
        <taxon>Bacillota</taxon>
        <taxon>Bacilli</taxon>
        <taxon>Bacillales</taxon>
        <taxon>Alicyclobacillaceae</taxon>
        <taxon>Sulfoacidibacillus</taxon>
    </lineage>
</organism>
<name>A0A2U3D7X8_SULT2</name>
<dbReference type="OrthoDB" id="159409at2"/>
<dbReference type="Proteomes" id="UP000245380">
    <property type="component" value="Unassembled WGS sequence"/>
</dbReference>
<dbReference type="EMBL" id="MPDK01000013">
    <property type="protein sequence ID" value="PWI57386.1"/>
    <property type="molecule type" value="Genomic_DNA"/>
</dbReference>
<dbReference type="InterPro" id="IPR036412">
    <property type="entry name" value="HAD-like_sf"/>
</dbReference>
<evidence type="ECO:0000313" key="2">
    <source>
        <dbReference type="Proteomes" id="UP000245380"/>
    </source>
</evidence>
<dbReference type="SUPFAM" id="SSF56784">
    <property type="entry name" value="HAD-like"/>
    <property type="match status" value="1"/>
</dbReference>